<feature type="transmembrane region" description="Helical" evidence="1">
    <location>
        <begin position="91"/>
        <end position="109"/>
    </location>
</feature>
<proteinExistence type="predicted"/>
<evidence type="ECO:0000313" key="2">
    <source>
        <dbReference type="EMBL" id="MXU65328.1"/>
    </source>
</evidence>
<dbReference type="AlphaFoldDB" id="A0A6B0TUR9"/>
<feature type="transmembrane region" description="Helical" evidence="1">
    <location>
        <begin position="312"/>
        <end position="328"/>
    </location>
</feature>
<feature type="transmembrane region" description="Helical" evidence="1">
    <location>
        <begin position="212"/>
        <end position="236"/>
    </location>
</feature>
<dbReference type="RefSeq" id="WP_160853707.1">
    <property type="nucleotide sequence ID" value="NZ_WUWG01000003.1"/>
</dbReference>
<reference evidence="2 3" key="1">
    <citation type="submission" date="2019-12" db="EMBL/GenBank/DDBJ databases">
        <title>Strain KN286 was isolated from seawater, which was collected from Caroline Seamount in the tropical western Pacific.</title>
        <authorList>
            <person name="Wang Q."/>
        </authorList>
    </citation>
    <scope>NUCLEOTIDE SEQUENCE [LARGE SCALE GENOMIC DNA]</scope>
    <source>
        <strain evidence="2 3">KN286</strain>
    </source>
</reference>
<evidence type="ECO:0000256" key="1">
    <source>
        <dbReference type="SAM" id="Phobius"/>
    </source>
</evidence>
<feature type="transmembrane region" description="Helical" evidence="1">
    <location>
        <begin position="256"/>
        <end position="278"/>
    </location>
</feature>
<accession>A0A6B0TUR9</accession>
<protein>
    <recommendedName>
        <fullName evidence="4">DUF2029 domain-containing protein</fullName>
    </recommendedName>
</protein>
<keyword evidence="3" id="KW-1185">Reference proteome</keyword>
<name>A0A6B0TUR9_9RHOB</name>
<keyword evidence="1" id="KW-0812">Transmembrane</keyword>
<keyword evidence="1" id="KW-0472">Membrane</keyword>
<organism evidence="2 3">
    <name type="scientific">Oceanomicrobium pacificus</name>
    <dbReference type="NCBI Taxonomy" id="2692916"/>
    <lineage>
        <taxon>Bacteria</taxon>
        <taxon>Pseudomonadati</taxon>
        <taxon>Pseudomonadota</taxon>
        <taxon>Alphaproteobacteria</taxon>
        <taxon>Rhodobacterales</taxon>
        <taxon>Paracoccaceae</taxon>
        <taxon>Oceanomicrobium</taxon>
    </lineage>
</organism>
<feature type="transmembrane region" description="Helical" evidence="1">
    <location>
        <begin position="285"/>
        <end position="306"/>
    </location>
</feature>
<sequence>MQRVSSPLVLAILQASLIALAGLATLHTGNLYIDTHEIDLFHVVDIVNRMAAGLRPHVDFMTPLGALSFWPFLALQTVTDSVGPMLQGGQILVAALSAPVILYVGLTRLKGIPRITFVLLCTAMPLALVPSGLVSGPSISNFYNRWGWCWASALLLLLLLPNRRLEGEHAANGWDATVAALLMCALAMLKATFFVGLAPAVLLWVIRERAWLFLAVSGSVFLGLTLLLGGFDYWIAYVGDVFDMVGVDTLKRANGGIFGMLVEPMALPVFGLVLLAIVATRQREAYLHIGVMLLVLLPGLAFIQYQSWGHDPIWALAVGLVLIAAFPSRSRIRTLGVGVVALSLPAQINYLGSIANAVAINDAAHRAALETGPFESVRVEAGKKNQNIVYKQEEPFGGAGYDYEGLDVTFLGETVSVCFRRAGLFGQYETIAAQLPGLGVEKDDRLISGEGINLYWAYGFRQPDDLAPWYYLGTDGFAAADWLVVHTCPDRPDQARYVLQAVESVSTDWEQIHQDDLFRLYRRVR</sequence>
<dbReference type="Proteomes" id="UP000436016">
    <property type="component" value="Unassembled WGS sequence"/>
</dbReference>
<comment type="caution">
    <text evidence="2">The sequence shown here is derived from an EMBL/GenBank/DDBJ whole genome shotgun (WGS) entry which is preliminary data.</text>
</comment>
<feature type="transmembrane region" description="Helical" evidence="1">
    <location>
        <begin position="115"/>
        <end position="135"/>
    </location>
</feature>
<dbReference type="EMBL" id="WUWG01000003">
    <property type="protein sequence ID" value="MXU65328.1"/>
    <property type="molecule type" value="Genomic_DNA"/>
</dbReference>
<evidence type="ECO:0008006" key="4">
    <source>
        <dbReference type="Google" id="ProtNLM"/>
    </source>
</evidence>
<evidence type="ECO:0000313" key="3">
    <source>
        <dbReference type="Proteomes" id="UP000436016"/>
    </source>
</evidence>
<feature type="transmembrane region" description="Helical" evidence="1">
    <location>
        <begin position="180"/>
        <end position="205"/>
    </location>
</feature>
<keyword evidence="1" id="KW-1133">Transmembrane helix</keyword>
<gene>
    <name evidence="2" type="ORF">GSH16_07695</name>
</gene>